<organism evidence="3">
    <name type="scientific">Pseudomonas phage HRDY3</name>
    <dbReference type="NCBI Taxonomy" id="3236930"/>
    <lineage>
        <taxon>Viruses</taxon>
    </lineage>
</organism>
<protein>
    <submittedName>
        <fullName evidence="3">Uncharacterized protein</fullName>
    </submittedName>
</protein>
<evidence type="ECO:0000313" key="3">
    <source>
        <dbReference type="EMBL" id="XDJ15230.1"/>
    </source>
</evidence>
<feature type="transmembrane region" description="Helical" evidence="2">
    <location>
        <begin position="189"/>
        <end position="222"/>
    </location>
</feature>
<dbReference type="EMBL" id="PQ015379">
    <property type="protein sequence ID" value="XDJ15230.1"/>
    <property type="molecule type" value="Genomic_DNA"/>
</dbReference>
<accession>A0AB39CEF2</accession>
<proteinExistence type="predicted"/>
<keyword evidence="2" id="KW-0472">Membrane</keyword>
<keyword evidence="2" id="KW-0812">Transmembrane</keyword>
<evidence type="ECO:0000256" key="1">
    <source>
        <dbReference type="SAM" id="MobiDB-lite"/>
    </source>
</evidence>
<name>A0AB39CEF2_9VIRU</name>
<sequence length="407" mass="46008">MIIALAWAFKDDDHVQEMATWQKRLSKADFLKLSKSQRERYIKLYPHSSHRFLMGKGDPDNVEGGQQMKKAAPVGRDRFMSEDEIQEKRRKRAEHLDTRKEIADFNKSNVAVINPQSLQALDHVKDSHLREASDGIQKNKTEIAKAVQQQQKKLPKMYGKGLQATRDLVSGETHPDDMSTTQKHAMHRVLGGIATMALLGAGVMACGMAAAPLGVLMGATLFNMWAGSKHGKNLRDDIDELRQAREKRRREERKLQNQAVASNDQDGDLFTPHEDESMSDADTINLILDHVTDLLKYHSVKDFQEHRDEMFASASNAPDFRDLEYILRFANCANFQALGKGIAFECAGGQPSLEKLFRRMGYMVSASEQGEQRALHFDNGKGRATLGNCDKGFYIRYDGDFDYRTVL</sequence>
<evidence type="ECO:0000256" key="2">
    <source>
        <dbReference type="SAM" id="Phobius"/>
    </source>
</evidence>
<reference evidence="3" key="1">
    <citation type="submission" date="2024-07" db="EMBL/GenBank/DDBJ databases">
        <authorList>
            <person name="Bringhurst R.M."/>
            <person name="Homer T.E."/>
        </authorList>
    </citation>
    <scope>NUCLEOTIDE SEQUENCE</scope>
</reference>
<feature type="region of interest" description="Disordered" evidence="1">
    <location>
        <begin position="245"/>
        <end position="275"/>
    </location>
</feature>
<keyword evidence="2" id="KW-1133">Transmembrane helix</keyword>